<dbReference type="PANTHER" id="PTHR46328">
    <property type="entry name" value="FAR-RED IMPAIRED RESPONSIVE (FAR1) FAMILY PROTEIN-RELATED"/>
    <property type="match status" value="1"/>
</dbReference>
<dbReference type="EMBL" id="JAZDWU010000003">
    <property type="protein sequence ID" value="KAL0007600.1"/>
    <property type="molecule type" value="Genomic_DNA"/>
</dbReference>
<accession>A0AAW2DEI0</accession>
<gene>
    <name evidence="2" type="ORF">SO802_009102</name>
</gene>
<dbReference type="Proteomes" id="UP001459277">
    <property type="component" value="Unassembled WGS sequence"/>
</dbReference>
<evidence type="ECO:0000313" key="2">
    <source>
        <dbReference type="EMBL" id="KAL0007600.1"/>
    </source>
</evidence>
<dbReference type="InterPro" id="IPR004330">
    <property type="entry name" value="FAR1_DNA_bnd_dom"/>
</dbReference>
<dbReference type="PANTHER" id="PTHR46328:SF6">
    <property type="entry name" value="PROTEIN FAR1-RELATED SEQUENCE 5-LIKE"/>
    <property type="match status" value="1"/>
</dbReference>
<dbReference type="AlphaFoldDB" id="A0AAW2DEI0"/>
<sequence>MSASNEEPETISLYDMMDDESEINEDQNDVDLSLNDSNQPFACNRHLEPCLNMVFDKLEDAKACYNAYARRKGFGIRVNHTRKTKNDRILVGIEYVCSKEGFRRRRDEDTERIGPERAETRVGCKAMIGLKKIEDSWVVCKFVEDHNHELLTPKSTSMLRGHRVITNAQRNLIDTLNETGIPPSKIMSVLSKESGGDYNVGCIPVDIQNYLGNKRRKLLQDGDAQGRYKYFIE</sequence>
<feature type="domain" description="FAR1" evidence="1">
    <location>
        <begin position="65"/>
        <end position="151"/>
    </location>
</feature>
<evidence type="ECO:0000313" key="3">
    <source>
        <dbReference type="Proteomes" id="UP001459277"/>
    </source>
</evidence>
<proteinExistence type="predicted"/>
<organism evidence="2 3">
    <name type="scientific">Lithocarpus litseifolius</name>
    <dbReference type="NCBI Taxonomy" id="425828"/>
    <lineage>
        <taxon>Eukaryota</taxon>
        <taxon>Viridiplantae</taxon>
        <taxon>Streptophyta</taxon>
        <taxon>Embryophyta</taxon>
        <taxon>Tracheophyta</taxon>
        <taxon>Spermatophyta</taxon>
        <taxon>Magnoliopsida</taxon>
        <taxon>eudicotyledons</taxon>
        <taxon>Gunneridae</taxon>
        <taxon>Pentapetalae</taxon>
        <taxon>rosids</taxon>
        <taxon>fabids</taxon>
        <taxon>Fagales</taxon>
        <taxon>Fagaceae</taxon>
        <taxon>Lithocarpus</taxon>
    </lineage>
</organism>
<evidence type="ECO:0000259" key="1">
    <source>
        <dbReference type="Pfam" id="PF03101"/>
    </source>
</evidence>
<protein>
    <recommendedName>
        <fullName evidence="1">FAR1 domain-containing protein</fullName>
    </recommendedName>
</protein>
<comment type="caution">
    <text evidence="2">The sequence shown here is derived from an EMBL/GenBank/DDBJ whole genome shotgun (WGS) entry which is preliminary data.</text>
</comment>
<keyword evidence="3" id="KW-1185">Reference proteome</keyword>
<dbReference type="Pfam" id="PF03101">
    <property type="entry name" value="FAR1"/>
    <property type="match status" value="1"/>
</dbReference>
<name>A0AAW2DEI0_9ROSI</name>
<reference evidence="2 3" key="1">
    <citation type="submission" date="2024-01" db="EMBL/GenBank/DDBJ databases">
        <title>A telomere-to-telomere, gap-free genome of sweet tea (Lithocarpus litseifolius).</title>
        <authorList>
            <person name="Zhou J."/>
        </authorList>
    </citation>
    <scope>NUCLEOTIDE SEQUENCE [LARGE SCALE GENOMIC DNA]</scope>
    <source>
        <strain evidence="2">Zhou-2022a</strain>
        <tissue evidence="2">Leaf</tissue>
    </source>
</reference>